<name>A0ABS7PDQ4_9SPHN</name>
<gene>
    <name evidence="2" type="ORF">KYN89_09090</name>
</gene>
<dbReference type="GO" id="GO:0016787">
    <property type="term" value="F:hydrolase activity"/>
    <property type="evidence" value="ECO:0007669"/>
    <property type="project" value="UniProtKB-KW"/>
</dbReference>
<reference evidence="2 3" key="1">
    <citation type="submission" date="2021-07" db="EMBL/GenBank/DDBJ databases">
        <title>Alteriqipengyuania abyssalis NZ-12B nov, sp.nov isolated from deep sea sponge in pacific ocean.</title>
        <authorList>
            <person name="Tareen S."/>
            <person name="Wink J."/>
        </authorList>
    </citation>
    <scope>NUCLEOTIDE SEQUENCE [LARGE SCALE GENOMIC DNA]</scope>
    <source>
        <strain evidence="2 3">NZ-12B</strain>
    </source>
</reference>
<dbReference type="InterPro" id="IPR029058">
    <property type="entry name" value="AB_hydrolase_fold"/>
</dbReference>
<keyword evidence="2" id="KW-0378">Hydrolase</keyword>
<comment type="caution">
    <text evidence="2">The sequence shown here is derived from an EMBL/GenBank/DDBJ whole genome shotgun (WGS) entry which is preliminary data.</text>
</comment>
<sequence length="256" mass="28776">MYGFTALADSEWARRIELASEPDPDGSTGPRLWLLLRELGYMIEPVRRLYRSLFKPFRMAKAQNPRMVMVLPGFGTNPIKMRYFARRLEDAGHTVKRWGCGYNWGFSEDLFSQLENRLLDLHQRAGAPVVLVGWSLGGLYARELAKRQPDAVAKVISMGSPFSGNLRANNVWRIYQAVAGHRIADVKIAAQLSRKPPVETVALWSPRDGAISPRSAAGYPGERDRAVALRCSHMGFSYSPEAIRAVAREIDWADED</sequence>
<accession>A0ABS7PDQ4</accession>
<feature type="domain" description="AB hydrolase-1" evidence="1">
    <location>
        <begin position="70"/>
        <end position="232"/>
    </location>
</feature>
<dbReference type="SUPFAM" id="SSF53474">
    <property type="entry name" value="alpha/beta-Hydrolases"/>
    <property type="match status" value="1"/>
</dbReference>
<dbReference type="Gene3D" id="3.40.50.1820">
    <property type="entry name" value="alpha/beta hydrolase"/>
    <property type="match status" value="1"/>
</dbReference>
<evidence type="ECO:0000313" key="2">
    <source>
        <dbReference type="EMBL" id="MBY8337204.1"/>
    </source>
</evidence>
<organism evidence="2 3">
    <name type="scientific">Alteriqipengyuania abyssalis</name>
    <dbReference type="NCBI Taxonomy" id="2860200"/>
    <lineage>
        <taxon>Bacteria</taxon>
        <taxon>Pseudomonadati</taxon>
        <taxon>Pseudomonadota</taxon>
        <taxon>Alphaproteobacteria</taxon>
        <taxon>Sphingomonadales</taxon>
        <taxon>Erythrobacteraceae</taxon>
        <taxon>Alteriqipengyuania</taxon>
    </lineage>
</organism>
<keyword evidence="3" id="KW-1185">Reference proteome</keyword>
<dbReference type="EMBL" id="JAHWXP010000002">
    <property type="protein sequence ID" value="MBY8337204.1"/>
    <property type="molecule type" value="Genomic_DNA"/>
</dbReference>
<proteinExistence type="predicted"/>
<dbReference type="InterPro" id="IPR000073">
    <property type="entry name" value="AB_hydrolase_1"/>
</dbReference>
<protein>
    <submittedName>
        <fullName evidence="2">Alpha/beta hydrolase</fullName>
    </submittedName>
</protein>
<dbReference type="RefSeq" id="WP_222824750.1">
    <property type="nucleotide sequence ID" value="NZ_JAHWXP010000002.1"/>
</dbReference>
<evidence type="ECO:0000259" key="1">
    <source>
        <dbReference type="Pfam" id="PF12697"/>
    </source>
</evidence>
<dbReference type="Pfam" id="PF12697">
    <property type="entry name" value="Abhydrolase_6"/>
    <property type="match status" value="1"/>
</dbReference>
<evidence type="ECO:0000313" key="3">
    <source>
        <dbReference type="Proteomes" id="UP000759298"/>
    </source>
</evidence>
<dbReference type="Proteomes" id="UP000759298">
    <property type="component" value="Unassembled WGS sequence"/>
</dbReference>